<dbReference type="AlphaFoldDB" id="A0A9W8BLV8"/>
<dbReference type="OrthoDB" id="15001at2759"/>
<evidence type="ECO:0000256" key="2">
    <source>
        <dbReference type="ARBA" id="ARBA00043974"/>
    </source>
</evidence>
<keyword evidence="4" id="KW-1185">Reference proteome</keyword>
<evidence type="ECO:0008006" key="5">
    <source>
        <dbReference type="Google" id="ProtNLM"/>
    </source>
</evidence>
<dbReference type="GO" id="GO:0043248">
    <property type="term" value="P:proteasome assembly"/>
    <property type="evidence" value="ECO:0007669"/>
    <property type="project" value="InterPro"/>
</dbReference>
<name>A0A9W8BLV8_9FUNG</name>
<evidence type="ECO:0000313" key="4">
    <source>
        <dbReference type="Proteomes" id="UP001150907"/>
    </source>
</evidence>
<dbReference type="Pfam" id="PF05348">
    <property type="entry name" value="UMP1"/>
    <property type="match status" value="1"/>
</dbReference>
<proteinExistence type="inferred from homology"/>
<evidence type="ECO:0000313" key="3">
    <source>
        <dbReference type="EMBL" id="KAJ2006000.1"/>
    </source>
</evidence>
<accession>A0A9W8BLV8</accession>
<gene>
    <name evidence="3" type="ORF">H4R26_001627</name>
</gene>
<dbReference type="EMBL" id="JANBQF010000076">
    <property type="protein sequence ID" value="KAJ2006000.1"/>
    <property type="molecule type" value="Genomic_DNA"/>
</dbReference>
<comment type="caution">
    <text evidence="3">The sequence shown here is derived from an EMBL/GenBank/DDBJ whole genome shotgun (WGS) entry which is preliminary data.</text>
</comment>
<keyword evidence="1" id="KW-0143">Chaperone</keyword>
<dbReference type="Proteomes" id="UP001150907">
    <property type="component" value="Unassembled WGS sequence"/>
</dbReference>
<organism evidence="3 4">
    <name type="scientific">Coemansia thaxteri</name>
    <dbReference type="NCBI Taxonomy" id="2663907"/>
    <lineage>
        <taxon>Eukaryota</taxon>
        <taxon>Fungi</taxon>
        <taxon>Fungi incertae sedis</taxon>
        <taxon>Zoopagomycota</taxon>
        <taxon>Kickxellomycotina</taxon>
        <taxon>Kickxellomycetes</taxon>
        <taxon>Kickxellales</taxon>
        <taxon>Kickxellaceae</taxon>
        <taxon>Coemansia</taxon>
    </lineage>
</organism>
<protein>
    <recommendedName>
        <fullName evidence="5">Proteasome maturation factor UMP1</fullName>
    </recommendedName>
</protein>
<dbReference type="PANTHER" id="PTHR12828:SF3">
    <property type="entry name" value="PROTEASOME MATURATION PROTEIN"/>
    <property type="match status" value="1"/>
</dbReference>
<dbReference type="PANTHER" id="PTHR12828">
    <property type="entry name" value="PROTEASOME MATURATION PROTEIN UMP1"/>
    <property type="match status" value="1"/>
</dbReference>
<dbReference type="GO" id="GO:0005634">
    <property type="term" value="C:nucleus"/>
    <property type="evidence" value="ECO:0007669"/>
    <property type="project" value="TreeGrafter"/>
</dbReference>
<sequence>MSTSYRFENTATANVSSVLPEVSNLGVENVIGQGPRSRIDDELTKVHPLESRLASWQSSQFSMKLHMQRKVYGLHAPLRTMMEVRAFKQTPYALNTRAARLQLDILMGRDETLDVEDIYDDDVETDMPDVHAMLARRLHI</sequence>
<reference evidence="3" key="1">
    <citation type="submission" date="2022-07" db="EMBL/GenBank/DDBJ databases">
        <title>Phylogenomic reconstructions and comparative analyses of Kickxellomycotina fungi.</title>
        <authorList>
            <person name="Reynolds N.K."/>
            <person name="Stajich J.E."/>
            <person name="Barry K."/>
            <person name="Grigoriev I.V."/>
            <person name="Crous P."/>
            <person name="Smith M.E."/>
        </authorList>
    </citation>
    <scope>NUCLEOTIDE SEQUENCE</scope>
    <source>
        <strain evidence="3">IMI 214461</strain>
    </source>
</reference>
<comment type="similarity">
    <text evidence="2">Belongs to the POMP/UMP1 family.</text>
</comment>
<dbReference type="InterPro" id="IPR008012">
    <property type="entry name" value="Ump1"/>
</dbReference>
<evidence type="ECO:0000256" key="1">
    <source>
        <dbReference type="ARBA" id="ARBA00023186"/>
    </source>
</evidence>
<dbReference type="GO" id="GO:0005737">
    <property type="term" value="C:cytoplasm"/>
    <property type="evidence" value="ECO:0007669"/>
    <property type="project" value="TreeGrafter"/>
</dbReference>